<dbReference type="NCBIfam" id="TIGR00719">
    <property type="entry name" value="sda_beta"/>
    <property type="match status" value="1"/>
</dbReference>
<dbReference type="InterPro" id="IPR045865">
    <property type="entry name" value="ACT-like_dom_sf"/>
</dbReference>
<comment type="catalytic activity">
    <reaction evidence="9 10">
        <text>L-serine = pyruvate + NH4(+)</text>
        <dbReference type="Rhea" id="RHEA:19169"/>
        <dbReference type="ChEBI" id="CHEBI:15361"/>
        <dbReference type="ChEBI" id="CHEBI:28938"/>
        <dbReference type="ChEBI" id="CHEBI:33384"/>
        <dbReference type="EC" id="4.3.1.17"/>
    </reaction>
</comment>
<dbReference type="STRING" id="907348.TresaDRAFT_2690"/>
<evidence type="ECO:0000256" key="2">
    <source>
        <dbReference type="ARBA" id="ARBA00008636"/>
    </source>
</evidence>
<evidence type="ECO:0000256" key="10">
    <source>
        <dbReference type="RuleBase" id="RU366059"/>
    </source>
</evidence>
<name>H7EHG4_9SPIR</name>
<evidence type="ECO:0000259" key="11">
    <source>
        <dbReference type="PROSITE" id="PS51671"/>
    </source>
</evidence>
<dbReference type="PIRSF" id="PIRSF036692">
    <property type="entry name" value="SDH_B"/>
    <property type="match status" value="1"/>
</dbReference>
<dbReference type="PROSITE" id="PS51671">
    <property type="entry name" value="ACT"/>
    <property type="match status" value="1"/>
</dbReference>
<evidence type="ECO:0000313" key="12">
    <source>
        <dbReference type="EMBL" id="EIC02976.1"/>
    </source>
</evidence>
<dbReference type="CDD" id="cd04903">
    <property type="entry name" value="ACT_LSD"/>
    <property type="match status" value="1"/>
</dbReference>
<dbReference type="EMBL" id="AGRW01000027">
    <property type="protein sequence ID" value="EIC02976.1"/>
    <property type="molecule type" value="Genomic_DNA"/>
</dbReference>
<dbReference type="PANTHER" id="PTHR30182">
    <property type="entry name" value="L-SERINE DEHYDRATASE"/>
    <property type="match status" value="1"/>
</dbReference>
<dbReference type="EC" id="4.3.1.17" evidence="10"/>
<comment type="similarity">
    <text evidence="2 10">Belongs to the iron-sulfur dependent L-serine dehydratase family.</text>
</comment>
<feature type="domain" description="ACT" evidence="11">
    <location>
        <begin position="147"/>
        <end position="219"/>
    </location>
</feature>
<dbReference type="GO" id="GO:0051539">
    <property type="term" value="F:4 iron, 4 sulfur cluster binding"/>
    <property type="evidence" value="ECO:0007669"/>
    <property type="project" value="UniProtKB-UniRule"/>
</dbReference>
<dbReference type="PANTHER" id="PTHR30182:SF12">
    <property type="entry name" value="L-SERINE DEHYDRATASE, BETA CHAIN-RELATED"/>
    <property type="match status" value="1"/>
</dbReference>
<evidence type="ECO:0000256" key="4">
    <source>
        <dbReference type="ARBA" id="ARBA00022485"/>
    </source>
</evidence>
<keyword evidence="7 10" id="KW-0411">Iron-sulfur</keyword>
<organism evidence="12 13">
    <name type="scientific">Treponema saccharophilum DSM 2985</name>
    <dbReference type="NCBI Taxonomy" id="907348"/>
    <lineage>
        <taxon>Bacteria</taxon>
        <taxon>Pseudomonadati</taxon>
        <taxon>Spirochaetota</taxon>
        <taxon>Spirochaetia</taxon>
        <taxon>Spirochaetales</taxon>
        <taxon>Treponemataceae</taxon>
        <taxon>Treponema</taxon>
    </lineage>
</organism>
<evidence type="ECO:0000256" key="3">
    <source>
        <dbReference type="ARBA" id="ARBA00022432"/>
    </source>
</evidence>
<keyword evidence="6 10" id="KW-0408">Iron</keyword>
<evidence type="ECO:0000256" key="9">
    <source>
        <dbReference type="ARBA" id="ARBA00049406"/>
    </source>
</evidence>
<dbReference type="InterPro" id="IPR051318">
    <property type="entry name" value="Fe-S_L-Ser"/>
</dbReference>
<protein>
    <recommendedName>
        <fullName evidence="10">L-serine dehydratase</fullName>
        <ecNumber evidence="10">4.3.1.17</ecNumber>
    </recommendedName>
</protein>
<dbReference type="InterPro" id="IPR005131">
    <property type="entry name" value="Ser_deHydtase_bsu"/>
</dbReference>
<evidence type="ECO:0000256" key="8">
    <source>
        <dbReference type="ARBA" id="ARBA00023239"/>
    </source>
</evidence>
<keyword evidence="8 10" id="KW-0456">Lyase</keyword>
<gene>
    <name evidence="12" type="ORF">TresaDRAFT_2690</name>
</gene>
<dbReference type="InterPro" id="IPR002912">
    <property type="entry name" value="ACT_dom"/>
</dbReference>
<dbReference type="eggNOG" id="COG1760">
    <property type="taxonomic scope" value="Bacteria"/>
</dbReference>
<evidence type="ECO:0000256" key="5">
    <source>
        <dbReference type="ARBA" id="ARBA00022723"/>
    </source>
</evidence>
<dbReference type="OrthoDB" id="9813137at2"/>
<keyword evidence="4 10" id="KW-0004">4Fe-4S</keyword>
<dbReference type="RefSeq" id="WP_002702059.1">
    <property type="nucleotide sequence ID" value="NZ_AGRW01000027.1"/>
</dbReference>
<dbReference type="SUPFAM" id="SSF55021">
    <property type="entry name" value="ACT-like"/>
    <property type="match status" value="1"/>
</dbReference>
<evidence type="ECO:0000256" key="6">
    <source>
        <dbReference type="ARBA" id="ARBA00023004"/>
    </source>
</evidence>
<dbReference type="Pfam" id="PF01842">
    <property type="entry name" value="ACT"/>
    <property type="match status" value="1"/>
</dbReference>
<keyword evidence="5 10" id="KW-0479">Metal-binding</keyword>
<dbReference type="Gene3D" id="3.30.70.260">
    <property type="match status" value="1"/>
</dbReference>
<evidence type="ECO:0000256" key="1">
    <source>
        <dbReference type="ARBA" id="ARBA00001966"/>
    </source>
</evidence>
<sequence>MTVFDILGPVMVGPSSSHTAGAVRIGNVCRKLLGARPSRADIHLYGSFAETGRGHGTDKALVAGLLGMEADDLSIPQSFSVAEKNGLSFSFGTATLPEGTHPNTAVIDLRAEDGRKLKIQASSIGGGRICINKIDGIETNFTGEYPTLIVHNLDQPGHVAEVTSMLAHKSVNIATLNLYRNKKGGYAVMIVETDQPVPPDAISWLHRVEGVIKVTYLNVRDTEARS</sequence>
<evidence type="ECO:0000256" key="7">
    <source>
        <dbReference type="ARBA" id="ARBA00023014"/>
    </source>
</evidence>
<dbReference type="Gene3D" id="3.30.1330.90">
    <property type="entry name" value="D-3-phosphoglycerate dehydrogenase, domain 3"/>
    <property type="match status" value="1"/>
</dbReference>
<comment type="caution">
    <text evidence="12">The sequence shown here is derived from an EMBL/GenBank/DDBJ whole genome shotgun (WGS) entry which is preliminary data.</text>
</comment>
<dbReference type="PATRIC" id="fig|907348.3.peg.229"/>
<comment type="cofactor">
    <cofactor evidence="1 10">
        <name>[4Fe-4S] cluster</name>
        <dbReference type="ChEBI" id="CHEBI:49883"/>
    </cofactor>
</comment>
<dbReference type="AlphaFoldDB" id="H7EHG4"/>
<keyword evidence="13" id="KW-1185">Reference proteome</keyword>
<dbReference type="GO" id="GO:0006094">
    <property type="term" value="P:gluconeogenesis"/>
    <property type="evidence" value="ECO:0007669"/>
    <property type="project" value="UniProtKB-KW"/>
</dbReference>
<evidence type="ECO:0000313" key="13">
    <source>
        <dbReference type="Proteomes" id="UP000003571"/>
    </source>
</evidence>
<dbReference type="Pfam" id="PF03315">
    <property type="entry name" value="SDH_beta"/>
    <property type="match status" value="1"/>
</dbReference>
<keyword evidence="3 10" id="KW-0312">Gluconeogenesis</keyword>
<accession>H7EHG4</accession>
<reference evidence="12 13" key="1">
    <citation type="submission" date="2011-09" db="EMBL/GenBank/DDBJ databases">
        <title>The draft genome of Treponema saccharophilum DSM 2985.</title>
        <authorList>
            <consortium name="US DOE Joint Genome Institute (JGI-PGF)"/>
            <person name="Lucas S."/>
            <person name="Copeland A."/>
            <person name="Lapidus A."/>
            <person name="Glavina del Rio T."/>
            <person name="Dalin E."/>
            <person name="Tice H."/>
            <person name="Bruce D."/>
            <person name="Goodwin L."/>
            <person name="Pitluck S."/>
            <person name="Peters L."/>
            <person name="Kyrpides N."/>
            <person name="Mavromatis K."/>
            <person name="Ivanova N."/>
            <person name="Markowitz V."/>
            <person name="Cheng J.-F."/>
            <person name="Hugenholtz P."/>
            <person name="Woyke T."/>
            <person name="Wu D."/>
            <person name="Gronow S."/>
            <person name="Wellnitz S."/>
            <person name="Brambilla E."/>
            <person name="Klenk H.-P."/>
            <person name="Eisen J.A."/>
        </authorList>
    </citation>
    <scope>NUCLEOTIDE SEQUENCE [LARGE SCALE GENOMIC DNA]</scope>
    <source>
        <strain evidence="12 13">DSM 2985</strain>
    </source>
</reference>
<dbReference type="InterPro" id="IPR004643">
    <property type="entry name" value="Fe-S_L-Ser_bsu"/>
</dbReference>
<proteinExistence type="inferred from homology"/>
<dbReference type="GO" id="GO:0003941">
    <property type="term" value="F:L-serine ammonia-lyase activity"/>
    <property type="evidence" value="ECO:0007669"/>
    <property type="project" value="UniProtKB-UniRule"/>
</dbReference>
<dbReference type="Proteomes" id="UP000003571">
    <property type="component" value="Unassembled WGS sequence"/>
</dbReference>
<dbReference type="SUPFAM" id="SSF143548">
    <property type="entry name" value="Serine metabolism enzymes domain"/>
    <property type="match status" value="1"/>
</dbReference>
<dbReference type="GO" id="GO:0046872">
    <property type="term" value="F:metal ion binding"/>
    <property type="evidence" value="ECO:0007669"/>
    <property type="project" value="UniProtKB-KW"/>
</dbReference>
<dbReference type="InterPro" id="IPR029009">
    <property type="entry name" value="ASB_dom_sf"/>
</dbReference>